<dbReference type="FunFam" id="4.10.70.10:FF:000001">
    <property type="entry name" value="Disintegrin and metalloproteinase domain-containing protein 22"/>
    <property type="match status" value="1"/>
</dbReference>
<dbReference type="GO" id="GO:0016020">
    <property type="term" value="C:membrane"/>
    <property type="evidence" value="ECO:0007669"/>
    <property type="project" value="UniProtKB-SubCell"/>
</dbReference>
<gene>
    <name evidence="15" type="primary">adam8b</name>
</gene>
<feature type="binding site" evidence="8">
    <location>
        <position position="325"/>
    </location>
    <ligand>
        <name>Zn(2+)</name>
        <dbReference type="ChEBI" id="CHEBI:29105"/>
        <note>catalytic</note>
    </ligand>
</feature>
<reference evidence="15" key="1">
    <citation type="submission" date="2020-06" db="EMBL/GenBank/DDBJ databases">
        <authorList>
            <consortium name="Wellcome Sanger Institute Data Sharing"/>
        </authorList>
    </citation>
    <scope>NUCLEOTIDE SEQUENCE [LARGE SCALE GENOMIC DNA]</scope>
</reference>
<dbReference type="Gene3D" id="4.10.70.10">
    <property type="entry name" value="Disintegrin domain"/>
    <property type="match status" value="1"/>
</dbReference>
<dbReference type="OrthoDB" id="5951731at2759"/>
<dbReference type="GO" id="GO:0002693">
    <property type="term" value="P:positive regulation of cellular extravasation"/>
    <property type="evidence" value="ECO:0007669"/>
    <property type="project" value="TreeGrafter"/>
</dbReference>
<dbReference type="RefSeq" id="XP_028332754.1">
    <property type="nucleotide sequence ID" value="XM_028476953.1"/>
</dbReference>
<dbReference type="InterPro" id="IPR036436">
    <property type="entry name" value="Disintegrin_dom_sf"/>
</dbReference>
<dbReference type="GO" id="GO:0051044">
    <property type="term" value="P:positive regulation of membrane protein ectodomain proteolysis"/>
    <property type="evidence" value="ECO:0007669"/>
    <property type="project" value="TreeGrafter"/>
</dbReference>
<evidence type="ECO:0000259" key="13">
    <source>
        <dbReference type="PROSITE" id="PS50214"/>
    </source>
</evidence>
<feature type="binding site" evidence="8">
    <location>
        <position position="321"/>
    </location>
    <ligand>
        <name>Zn(2+)</name>
        <dbReference type="ChEBI" id="CHEBI:29105"/>
        <note>catalytic</note>
    </ligand>
</feature>
<evidence type="ECO:0000259" key="14">
    <source>
        <dbReference type="PROSITE" id="PS50215"/>
    </source>
</evidence>
<evidence type="ECO:0000256" key="3">
    <source>
        <dbReference type="ARBA" id="ARBA00022989"/>
    </source>
</evidence>
<dbReference type="PROSITE" id="PS50215">
    <property type="entry name" value="ADAM_MEPRO"/>
    <property type="match status" value="1"/>
</dbReference>
<dbReference type="PROSITE" id="PS50026">
    <property type="entry name" value="EGF_3"/>
    <property type="match status" value="1"/>
</dbReference>
<dbReference type="Proteomes" id="UP000694680">
    <property type="component" value="Chromosome 19"/>
</dbReference>
<dbReference type="Ensembl" id="ENSGWIT00000052753.1">
    <property type="protein sequence ID" value="ENSGWIP00000048789.1"/>
    <property type="gene ID" value="ENSGWIG00000023867.1"/>
</dbReference>
<dbReference type="InterPro" id="IPR006586">
    <property type="entry name" value="ADAM_Cys-rich"/>
</dbReference>
<dbReference type="Gene3D" id="3.40.390.10">
    <property type="entry name" value="Collagenase (Catalytic Domain)"/>
    <property type="match status" value="1"/>
</dbReference>
<dbReference type="GO" id="GO:0046872">
    <property type="term" value="F:metal ion binding"/>
    <property type="evidence" value="ECO:0007669"/>
    <property type="project" value="UniProtKB-KW"/>
</dbReference>
<feature type="chain" id="PRO_5033986885" evidence="11">
    <location>
        <begin position="20"/>
        <end position="814"/>
    </location>
</feature>
<comment type="caution">
    <text evidence="7">Lacks conserved residue(s) required for the propagation of feature annotation.</text>
</comment>
<sequence length="814" mass="88891">MRTGTSVWLSRAFFVVAMATLPHAELYEVIRPHRWGRSPQDGQVYPDTVDYELTIEGRIHTIHLQKNSELLGRGFTETFYSHNGERQVATPLNQDHCFYQGQVVGMASSWVSMALCSGLRGSLWTGSQLYLIEPLGRTDLDDHALYRQEHMTSSSTNDSVLLDQDRGPRLAGLFKSRSWKSKGVLGAPLFVELFVVVDHSEYQRYGADTKSRVLGAVNHVDQLYRPLNIRVVLVGLEMWSKEDLIHVDMDSETTLDHFLLWRQTDLLKRSRHDNAQLVTGRDFDGDTVGLANKFAMCTENSGGVNQDHHANVLGLASTIAHEMGHNFGLSHDGSGCVCGPSYSSGNCVMADRLRTGNQVFPEFFSGCSVDQLREFLARAQPVCLDPPVTIRSVGVERRCGNALIDPGEECDCGSVEECTNSCCDAATCRLSTGSQCAHGQCCENCQLRAPGSVCRESVGDCDLPEFCSGTSAQCPVDNYHMNGRPCYNQDPGFCYQGRCPTHRHHCWRLFGPGSSVASDRCFDLNKRGEAGANCGRNGRVFASCSTANVKCGSIFCGGGGEESITGKRALYTLFGAECKLAVDNDKTRNLDMVPEGATCGPEQVCFQHRCVHVSIYGRSDDCAKKCNNHGVCNHKEECQCDAGWAPPLCHTQYNQSQRGQAGMIVGVCASLSLLLLVGVLMGLICWKKVDRSKAQRTAPPTVKVKLTCASSVRQRPDISSPTFMTSTATQACRPLMAREAPQRPSSQAPPTPHTDLNKPVPPSKPLPLLTKASLNAARLSSPPVPPVKPSTPPARIDSNSPLLTSAKPQTQNLP</sequence>
<proteinExistence type="predicted"/>
<dbReference type="Pfam" id="PF01421">
    <property type="entry name" value="Reprolysin"/>
    <property type="match status" value="1"/>
</dbReference>
<evidence type="ECO:0000259" key="12">
    <source>
        <dbReference type="PROSITE" id="PS50026"/>
    </source>
</evidence>
<keyword evidence="2 10" id="KW-0812">Transmembrane</keyword>
<dbReference type="SMART" id="SM00608">
    <property type="entry name" value="ACR"/>
    <property type="match status" value="1"/>
</dbReference>
<reference evidence="15" key="2">
    <citation type="submission" date="2025-08" db="UniProtKB">
        <authorList>
            <consortium name="Ensembl"/>
        </authorList>
    </citation>
    <scope>IDENTIFICATION</scope>
</reference>
<dbReference type="GO" id="GO:0006954">
    <property type="term" value="P:inflammatory response"/>
    <property type="evidence" value="ECO:0007669"/>
    <property type="project" value="TreeGrafter"/>
</dbReference>
<keyword evidence="16" id="KW-1185">Reference proteome</keyword>
<feature type="disulfide bond" evidence="7">
    <location>
        <begin position="622"/>
        <end position="632"/>
    </location>
</feature>
<dbReference type="PANTHER" id="PTHR11905:SF20">
    <property type="entry name" value="DISINTEGRIN AND METALLOPROTEINASE DOMAIN-CONTAINING PROTEIN 8"/>
    <property type="match status" value="1"/>
</dbReference>
<dbReference type="CDD" id="cd04269">
    <property type="entry name" value="ZnMc_adamalysin_II_like"/>
    <property type="match status" value="1"/>
</dbReference>
<feature type="active site" evidence="8">
    <location>
        <position position="322"/>
    </location>
</feature>
<dbReference type="Pfam" id="PF01562">
    <property type="entry name" value="Pep_M12B_propep"/>
    <property type="match status" value="1"/>
</dbReference>
<dbReference type="InterPro" id="IPR001762">
    <property type="entry name" value="Disintegrin_dom"/>
</dbReference>
<dbReference type="InterPro" id="IPR000742">
    <property type="entry name" value="EGF"/>
</dbReference>
<evidence type="ECO:0000256" key="11">
    <source>
        <dbReference type="SAM" id="SignalP"/>
    </source>
</evidence>
<evidence type="ECO:0000256" key="5">
    <source>
        <dbReference type="ARBA" id="ARBA00023157"/>
    </source>
</evidence>
<protein>
    <submittedName>
        <fullName evidence="15">Disintegrin and metalloproteinase domain-containing protein 8-like</fullName>
    </submittedName>
</protein>
<feature type="transmembrane region" description="Helical" evidence="10">
    <location>
        <begin position="661"/>
        <end position="686"/>
    </location>
</feature>
<feature type="disulfide bond" evidence="7">
    <location>
        <begin position="640"/>
        <end position="649"/>
    </location>
</feature>
<dbReference type="PROSITE" id="PS00427">
    <property type="entry name" value="DISINTEGRIN_1"/>
    <property type="match status" value="1"/>
</dbReference>
<dbReference type="SUPFAM" id="SSF55486">
    <property type="entry name" value="Metalloproteases ('zincins'), catalytic domain"/>
    <property type="match status" value="1"/>
</dbReference>
<dbReference type="SMART" id="SM00050">
    <property type="entry name" value="DISIN"/>
    <property type="match status" value="1"/>
</dbReference>
<dbReference type="InterPro" id="IPR034027">
    <property type="entry name" value="Reprolysin_adamalysin"/>
</dbReference>
<evidence type="ECO:0000256" key="2">
    <source>
        <dbReference type="ARBA" id="ARBA00022692"/>
    </source>
</evidence>
<keyword evidence="4 10" id="KW-0472">Membrane</keyword>
<dbReference type="Pfam" id="PF08516">
    <property type="entry name" value="ADAM_CR"/>
    <property type="match status" value="1"/>
</dbReference>
<dbReference type="GO" id="GO:0006508">
    <property type="term" value="P:proteolysis"/>
    <property type="evidence" value="ECO:0007669"/>
    <property type="project" value="InterPro"/>
</dbReference>
<dbReference type="PROSITE" id="PS50214">
    <property type="entry name" value="DISINTEGRIN_2"/>
    <property type="match status" value="1"/>
</dbReference>
<dbReference type="Gene3D" id="2.10.25.10">
    <property type="entry name" value="Laminin"/>
    <property type="match status" value="1"/>
</dbReference>
<organism evidence="15 16">
    <name type="scientific">Gouania willdenowi</name>
    <name type="common">Blunt-snouted clingfish</name>
    <name type="synonym">Lepadogaster willdenowi</name>
    <dbReference type="NCBI Taxonomy" id="441366"/>
    <lineage>
        <taxon>Eukaryota</taxon>
        <taxon>Metazoa</taxon>
        <taxon>Chordata</taxon>
        <taxon>Craniata</taxon>
        <taxon>Vertebrata</taxon>
        <taxon>Euteleostomi</taxon>
        <taxon>Actinopterygii</taxon>
        <taxon>Neopterygii</taxon>
        <taxon>Teleostei</taxon>
        <taxon>Neoteleostei</taxon>
        <taxon>Acanthomorphata</taxon>
        <taxon>Ovalentaria</taxon>
        <taxon>Blenniimorphae</taxon>
        <taxon>Blenniiformes</taxon>
        <taxon>Gobiesocoidei</taxon>
        <taxon>Gobiesocidae</taxon>
        <taxon>Gobiesocinae</taxon>
        <taxon>Gouania</taxon>
    </lineage>
</organism>
<dbReference type="PRINTS" id="PR00289">
    <property type="entry name" value="DISINTEGRIN"/>
</dbReference>
<accession>A0A8C5HP92</accession>
<dbReference type="Pfam" id="PF00200">
    <property type="entry name" value="Disintegrin"/>
    <property type="match status" value="1"/>
</dbReference>
<dbReference type="InterPro" id="IPR024079">
    <property type="entry name" value="MetalloPept_cat_dom_sf"/>
</dbReference>
<dbReference type="GO" id="GO:0022407">
    <property type="term" value="P:regulation of cell-cell adhesion"/>
    <property type="evidence" value="ECO:0007669"/>
    <property type="project" value="TreeGrafter"/>
</dbReference>
<dbReference type="GeneID" id="114481890"/>
<evidence type="ECO:0000256" key="6">
    <source>
        <dbReference type="PROSITE-ProRule" id="PRU00068"/>
    </source>
</evidence>
<dbReference type="FunFam" id="3.40.390.10:FF:000002">
    <property type="entry name" value="Disintegrin and metalloproteinase domain-containing protein 22"/>
    <property type="match status" value="1"/>
</dbReference>
<feature type="disulfide bond" evidence="6">
    <location>
        <begin position="454"/>
        <end position="474"/>
    </location>
</feature>
<dbReference type="GO" id="GO:0050839">
    <property type="term" value="F:cell adhesion molecule binding"/>
    <property type="evidence" value="ECO:0007669"/>
    <property type="project" value="TreeGrafter"/>
</dbReference>
<dbReference type="PROSITE" id="PS01186">
    <property type="entry name" value="EGF_2"/>
    <property type="match status" value="1"/>
</dbReference>
<feature type="compositionally biased region" description="Pro residues" evidence="9">
    <location>
        <begin position="782"/>
        <end position="792"/>
    </location>
</feature>
<dbReference type="PANTHER" id="PTHR11905">
    <property type="entry name" value="ADAM A DISINTEGRIN AND METALLOPROTEASE DOMAIN"/>
    <property type="match status" value="1"/>
</dbReference>
<evidence type="ECO:0000256" key="1">
    <source>
        <dbReference type="ARBA" id="ARBA00004479"/>
    </source>
</evidence>
<comment type="subcellular location">
    <subcellularLocation>
        <location evidence="1">Membrane</location>
        <topology evidence="1">Single-pass type I membrane protein</topology>
    </subcellularLocation>
</comment>
<feature type="signal peptide" evidence="11">
    <location>
        <begin position="1"/>
        <end position="19"/>
    </location>
</feature>
<dbReference type="SUPFAM" id="SSF57552">
    <property type="entry name" value="Blood coagulation inhibitor (disintegrin)"/>
    <property type="match status" value="1"/>
</dbReference>
<feature type="region of interest" description="Disordered" evidence="9">
    <location>
        <begin position="738"/>
        <end position="814"/>
    </location>
</feature>
<dbReference type="GO" id="GO:0004222">
    <property type="term" value="F:metalloendopeptidase activity"/>
    <property type="evidence" value="ECO:0007669"/>
    <property type="project" value="InterPro"/>
</dbReference>
<evidence type="ECO:0000256" key="9">
    <source>
        <dbReference type="SAM" id="MobiDB-lite"/>
    </source>
</evidence>
<dbReference type="InterPro" id="IPR018358">
    <property type="entry name" value="Disintegrin_CS"/>
</dbReference>
<dbReference type="AlphaFoldDB" id="A0A8C5HP92"/>
<evidence type="ECO:0000313" key="16">
    <source>
        <dbReference type="Proteomes" id="UP000694680"/>
    </source>
</evidence>
<feature type="domain" description="EGF-like" evidence="12">
    <location>
        <begin position="618"/>
        <end position="650"/>
    </location>
</feature>
<evidence type="ECO:0000256" key="10">
    <source>
        <dbReference type="SAM" id="Phobius"/>
    </source>
</evidence>
<keyword evidence="7" id="KW-0245">EGF-like domain</keyword>
<evidence type="ECO:0000313" key="15">
    <source>
        <dbReference type="Ensembl" id="ENSGWIP00000048789.1"/>
    </source>
</evidence>
<evidence type="ECO:0000256" key="7">
    <source>
        <dbReference type="PROSITE-ProRule" id="PRU00076"/>
    </source>
</evidence>
<keyword evidence="5 7" id="KW-1015">Disulfide bond</keyword>
<keyword evidence="8" id="KW-0862">Zinc</keyword>
<evidence type="ECO:0000256" key="4">
    <source>
        <dbReference type="ARBA" id="ARBA00023136"/>
    </source>
</evidence>
<keyword evidence="3 10" id="KW-1133">Transmembrane helix</keyword>
<reference evidence="15" key="3">
    <citation type="submission" date="2025-09" db="UniProtKB">
        <authorList>
            <consortium name="Ensembl"/>
        </authorList>
    </citation>
    <scope>IDENTIFICATION</scope>
</reference>
<keyword evidence="8" id="KW-0479">Metal-binding</keyword>
<keyword evidence="11" id="KW-0732">Signal</keyword>
<feature type="domain" description="Disintegrin" evidence="13">
    <location>
        <begin position="396"/>
        <end position="482"/>
    </location>
</feature>
<feature type="binding site" evidence="8">
    <location>
        <position position="331"/>
    </location>
    <ligand>
        <name>Zn(2+)</name>
        <dbReference type="ChEBI" id="CHEBI:29105"/>
        <note>catalytic</note>
    </ligand>
</feature>
<feature type="compositionally biased region" description="Polar residues" evidence="9">
    <location>
        <begin position="797"/>
        <end position="814"/>
    </location>
</feature>
<dbReference type="CTD" id="100005593"/>
<feature type="domain" description="Peptidase M12B" evidence="14">
    <location>
        <begin position="189"/>
        <end position="384"/>
    </location>
</feature>
<evidence type="ECO:0000256" key="8">
    <source>
        <dbReference type="PROSITE-ProRule" id="PRU00276"/>
    </source>
</evidence>
<dbReference type="InterPro" id="IPR001590">
    <property type="entry name" value="Peptidase_M12B"/>
</dbReference>
<name>A0A8C5HP92_GOUWI</name>
<dbReference type="InterPro" id="IPR002870">
    <property type="entry name" value="Peptidase_M12B_N"/>
</dbReference>